<dbReference type="InterPro" id="IPR004147">
    <property type="entry name" value="ABC1_dom"/>
</dbReference>
<dbReference type="FunCoup" id="A0A1X7TWR5">
    <property type="interactions" value="69"/>
</dbReference>
<reference evidence="5" key="1">
    <citation type="submission" date="2017-05" db="UniProtKB">
        <authorList>
            <consortium name="EnsemblMetazoa"/>
        </authorList>
    </citation>
    <scope>IDENTIFICATION</scope>
</reference>
<protein>
    <recommendedName>
        <fullName evidence="4">Fibrinogen C-terminal domain-containing protein</fullName>
    </recommendedName>
</protein>
<dbReference type="Gene3D" id="3.90.215.10">
    <property type="entry name" value="Gamma Fibrinogen, chain A, domain 1"/>
    <property type="match status" value="1"/>
</dbReference>
<dbReference type="InterPro" id="IPR002181">
    <property type="entry name" value="Fibrinogen_a/b/g_C_dom"/>
</dbReference>
<name>A0A1X7TWR5_AMPQE</name>
<dbReference type="STRING" id="400682.A0A1X7TWR5"/>
<dbReference type="EnsemblMetazoa" id="Aqu2.1.19682_001">
    <property type="protein sequence ID" value="Aqu2.1.19682_001"/>
    <property type="gene ID" value="Aqu2.1.19682"/>
</dbReference>
<dbReference type="GO" id="GO:0005739">
    <property type="term" value="C:mitochondrion"/>
    <property type="evidence" value="ECO:0007669"/>
    <property type="project" value="TreeGrafter"/>
</dbReference>
<dbReference type="InterPro" id="IPR011009">
    <property type="entry name" value="Kinase-like_dom_sf"/>
</dbReference>
<dbReference type="SUPFAM" id="SSF56496">
    <property type="entry name" value="Fibrinogen C-terminal domain-like"/>
    <property type="match status" value="1"/>
</dbReference>
<dbReference type="InParanoid" id="A0A1X7TWR5"/>
<organism evidence="5">
    <name type="scientific">Amphimedon queenslandica</name>
    <name type="common">Sponge</name>
    <dbReference type="NCBI Taxonomy" id="400682"/>
    <lineage>
        <taxon>Eukaryota</taxon>
        <taxon>Metazoa</taxon>
        <taxon>Porifera</taxon>
        <taxon>Demospongiae</taxon>
        <taxon>Heteroscleromorpha</taxon>
        <taxon>Haplosclerida</taxon>
        <taxon>Niphatidae</taxon>
        <taxon>Amphimedon</taxon>
    </lineage>
</organism>
<dbReference type="InterPro" id="IPR052402">
    <property type="entry name" value="ADCK_kinase"/>
</dbReference>
<keyword evidence="2" id="KW-1015">Disulfide bond</keyword>
<dbReference type="InterPro" id="IPR020837">
    <property type="entry name" value="Fibrinogen_CS"/>
</dbReference>
<comment type="similarity">
    <text evidence="1">Belongs to the protein kinase superfamily. ADCK protein kinase family.</text>
</comment>
<evidence type="ECO:0000259" key="4">
    <source>
        <dbReference type="PROSITE" id="PS51406"/>
    </source>
</evidence>
<dbReference type="SUPFAM" id="SSF56112">
    <property type="entry name" value="Protein kinase-like (PK-like)"/>
    <property type="match status" value="1"/>
</dbReference>
<sequence>MVGTSCSAVIGSMLILNNNRSVHCIESKSGFIDKPIVIPDGSFNRLIVVFRLFYLGLLFSPVLLCHVIEILLPLRFILSLKWSLLLFSIERAGPAFIKLGQWASTRPDIFSESTCAFLSQLQRDCTPHSWDATKQTLEDSFGPQWEDMFTRYDHTPIGSGCIAQVYKWDLSTDSMQCSADAAVKANGGSLPVAVKVVHPGVVGSVLRDVYLMETVAWFVDRVFPSVYWISLRECVDEFGIVMKKQLDLKAEAVSMDQFRKNFKSHKHIKIPQPIHTLVTNSVLVETFEEGVHISQYVKESEQTSLKKRIASLGIDVLLNMLFVHNFVHCDMHPGNLLVQTDPSVGGGGDPSLVLLDCGVTASLNNRDWDNLHQLFLAIVKKEGGVVADLMLSNASTNACTDVDSYRKEMKALVTSATEQLNLSTVKAGPLLSNLCKVLIKHKVKLESNFASVMLAVMVVEGLGRSLDPQLDILAAATPFLLRKAAKDSLKTLMNKEKDKNWTDYEDGFGNLTGEFWLGLSKIHRLTKEGSNTLRVDLGDFEGNTAYANYSTFNVSDGCTEYILTVGGYSGTAGDGLITDLDSGYIHNGMRFSTRDNDNDNDNGSGNCADYWNGAWWFNRCYQSHLNGPYHTNPTETGSWRGIIWYDWKGNGYSLKFSEMKTCRNN</sequence>
<dbReference type="OrthoDB" id="427480at2759"/>
<dbReference type="SMART" id="SM00186">
    <property type="entry name" value="FBG"/>
    <property type="match status" value="1"/>
</dbReference>
<dbReference type="AlphaFoldDB" id="A0A1X7TWR5"/>
<feature type="transmembrane region" description="Helical" evidence="3">
    <location>
        <begin position="48"/>
        <end position="72"/>
    </location>
</feature>
<dbReference type="CDD" id="cd13971">
    <property type="entry name" value="ADCK2-like"/>
    <property type="match status" value="1"/>
</dbReference>
<evidence type="ECO:0000313" key="5">
    <source>
        <dbReference type="EnsemblMetazoa" id="Aqu2.1.19682_001"/>
    </source>
</evidence>
<dbReference type="PANTHER" id="PTHR45890">
    <property type="entry name" value="AARF DOMAIN CONTAINING KINASE 2 (PREDICTED)"/>
    <property type="match status" value="1"/>
</dbReference>
<dbReference type="PROSITE" id="PS51406">
    <property type="entry name" value="FIBRINOGEN_C_2"/>
    <property type="match status" value="1"/>
</dbReference>
<keyword evidence="3" id="KW-0472">Membrane</keyword>
<proteinExistence type="inferred from homology"/>
<keyword evidence="3" id="KW-0812">Transmembrane</keyword>
<evidence type="ECO:0000256" key="3">
    <source>
        <dbReference type="SAM" id="Phobius"/>
    </source>
</evidence>
<dbReference type="Gene3D" id="1.10.510.10">
    <property type="entry name" value="Transferase(Phosphotransferase) domain 1"/>
    <property type="match status" value="1"/>
</dbReference>
<dbReference type="InterPro" id="IPR014716">
    <property type="entry name" value="Fibrinogen_a/b/g_C_1"/>
</dbReference>
<dbReference type="CDD" id="cd00087">
    <property type="entry name" value="FReD"/>
    <property type="match status" value="1"/>
</dbReference>
<evidence type="ECO:0000256" key="2">
    <source>
        <dbReference type="ARBA" id="ARBA00023157"/>
    </source>
</evidence>
<dbReference type="Pfam" id="PF00147">
    <property type="entry name" value="Fibrinogen_C"/>
    <property type="match status" value="1"/>
</dbReference>
<dbReference type="Pfam" id="PF03109">
    <property type="entry name" value="ABC1"/>
    <property type="match status" value="1"/>
</dbReference>
<dbReference type="PANTHER" id="PTHR45890:SF1">
    <property type="entry name" value="AARF DOMAIN CONTAINING KINASE 2"/>
    <property type="match status" value="1"/>
</dbReference>
<evidence type="ECO:0000256" key="1">
    <source>
        <dbReference type="ARBA" id="ARBA00009670"/>
    </source>
</evidence>
<dbReference type="eggNOG" id="KOG2579">
    <property type="taxonomic scope" value="Eukaryota"/>
</dbReference>
<keyword evidence="3" id="KW-1133">Transmembrane helix</keyword>
<feature type="domain" description="Fibrinogen C-terminal" evidence="4">
    <location>
        <begin position="499"/>
        <end position="665"/>
    </location>
</feature>
<dbReference type="InterPro" id="IPR036056">
    <property type="entry name" value="Fibrinogen-like_C"/>
</dbReference>
<dbReference type="PROSITE" id="PS00514">
    <property type="entry name" value="FIBRINOGEN_C_1"/>
    <property type="match status" value="1"/>
</dbReference>
<accession>A0A1X7TWR5</accession>
<dbReference type="InterPro" id="IPR044095">
    <property type="entry name" value="ADCK2_dom"/>
</dbReference>